<evidence type="ECO:0000256" key="17">
    <source>
        <dbReference type="ARBA" id="ARBA00023128"/>
    </source>
</evidence>
<evidence type="ECO:0000256" key="15">
    <source>
        <dbReference type="ARBA" id="ARBA00023034"/>
    </source>
</evidence>
<dbReference type="GO" id="GO:0005741">
    <property type="term" value="C:mitochondrial outer membrane"/>
    <property type="evidence" value="ECO:0007669"/>
    <property type="project" value="UniProtKB-SubCell"/>
</dbReference>
<keyword evidence="19" id="KW-0407">Ion channel</keyword>
<organism evidence="24 25">
    <name type="scientific">Diceros bicornis minor</name>
    <name type="common">South-central black rhinoceros</name>
    <dbReference type="NCBI Taxonomy" id="77932"/>
    <lineage>
        <taxon>Eukaryota</taxon>
        <taxon>Metazoa</taxon>
        <taxon>Chordata</taxon>
        <taxon>Craniata</taxon>
        <taxon>Vertebrata</taxon>
        <taxon>Euteleostomi</taxon>
        <taxon>Mammalia</taxon>
        <taxon>Eutheria</taxon>
        <taxon>Laurasiatheria</taxon>
        <taxon>Perissodactyla</taxon>
        <taxon>Rhinocerotidae</taxon>
        <taxon>Diceros</taxon>
    </lineage>
</organism>
<name>A0A7J7EC81_DICBM</name>
<evidence type="ECO:0000256" key="8">
    <source>
        <dbReference type="ARBA" id="ARBA00018708"/>
    </source>
</evidence>
<feature type="region of interest" description="Disordered" evidence="21">
    <location>
        <begin position="123"/>
        <end position="146"/>
    </location>
</feature>
<dbReference type="GO" id="GO:0002218">
    <property type="term" value="P:activation of innate immune response"/>
    <property type="evidence" value="ECO:0007669"/>
    <property type="project" value="InterPro"/>
</dbReference>
<feature type="domain" description="STING transmembrane" evidence="23">
    <location>
        <begin position="208"/>
        <end position="288"/>
    </location>
</feature>
<dbReference type="InterPro" id="IPR055434">
    <property type="entry name" value="STING_TM"/>
</dbReference>
<evidence type="ECO:0000256" key="20">
    <source>
        <dbReference type="ARBA" id="ARBA00024169"/>
    </source>
</evidence>
<evidence type="ECO:0000313" key="25">
    <source>
        <dbReference type="Proteomes" id="UP000551758"/>
    </source>
</evidence>
<dbReference type="FunFam" id="3.40.50.12100:FF:000001">
    <property type="entry name" value="Stimulator of interferon genes protein"/>
    <property type="match status" value="1"/>
</dbReference>
<evidence type="ECO:0000256" key="21">
    <source>
        <dbReference type="SAM" id="MobiDB-lite"/>
    </source>
</evidence>
<evidence type="ECO:0000259" key="23">
    <source>
        <dbReference type="Pfam" id="PF23417"/>
    </source>
</evidence>
<keyword evidence="9" id="KW-0813">Transport</keyword>
<dbReference type="InterPro" id="IPR047191">
    <property type="entry name" value="STING_C_chordates"/>
</dbReference>
<dbReference type="Pfam" id="PF23417">
    <property type="entry name" value="STING_TM"/>
    <property type="match status" value="1"/>
</dbReference>
<dbReference type="GO" id="GO:0034220">
    <property type="term" value="P:monoatomic ion transmembrane transport"/>
    <property type="evidence" value="ECO:0007669"/>
    <property type="project" value="UniProtKB-KW"/>
</dbReference>
<keyword evidence="12" id="KW-1000">Mitochondrion outer membrane</keyword>
<dbReference type="FunFam" id="1.20.5.5200:FF:000001">
    <property type="entry name" value="Stimulator of interferon genes protein"/>
    <property type="match status" value="1"/>
</dbReference>
<dbReference type="Gene3D" id="3.40.50.12100">
    <property type="entry name" value="Stimulator of interferon genes protein"/>
    <property type="match status" value="1"/>
</dbReference>
<keyword evidence="10" id="KW-0812">Transmembrane</keyword>
<dbReference type="GO" id="GO:0048471">
    <property type="term" value="C:perinuclear region of cytoplasm"/>
    <property type="evidence" value="ECO:0007669"/>
    <property type="project" value="UniProtKB-SubCell"/>
</dbReference>
<dbReference type="GO" id="GO:0005789">
    <property type="term" value="C:endoplasmic reticulum membrane"/>
    <property type="evidence" value="ECO:0007669"/>
    <property type="project" value="UniProtKB-SubCell"/>
</dbReference>
<keyword evidence="11" id="KW-0547">Nucleotide-binding</keyword>
<evidence type="ECO:0000256" key="10">
    <source>
        <dbReference type="ARBA" id="ARBA00022692"/>
    </source>
</evidence>
<evidence type="ECO:0000256" key="13">
    <source>
        <dbReference type="ARBA" id="ARBA00022824"/>
    </source>
</evidence>
<keyword evidence="13" id="KW-0256">Endoplasmic reticulum</keyword>
<evidence type="ECO:0000313" key="24">
    <source>
        <dbReference type="EMBL" id="KAF5913392.1"/>
    </source>
</evidence>
<dbReference type="Gene3D" id="1.20.5.5200">
    <property type="match status" value="1"/>
</dbReference>
<evidence type="ECO:0000256" key="7">
    <source>
        <dbReference type="ARBA" id="ARBA00009027"/>
    </source>
</evidence>
<dbReference type="PANTHER" id="PTHR34339:SF1">
    <property type="entry name" value="STIMULATOR OF INTERFERON GENES PROTEIN"/>
    <property type="match status" value="1"/>
</dbReference>
<feature type="non-terminal residue" evidence="24">
    <location>
        <position position="1"/>
    </location>
</feature>
<dbReference type="GO" id="GO:0000421">
    <property type="term" value="C:autophagosome membrane"/>
    <property type="evidence" value="ECO:0007669"/>
    <property type="project" value="UniProtKB-SubCell"/>
</dbReference>
<comment type="subcellular location">
    <subcellularLocation>
        <location evidence="5">Cytoplasm</location>
        <location evidence="5">Perinuclear region</location>
    </subcellularLocation>
    <subcellularLocation>
        <location evidence="4">Cytoplasmic vesicle</location>
        <location evidence="4">Autophagosome membrane</location>
        <topology evidence="4">Multi-pass membrane protein</topology>
    </subcellularLocation>
    <subcellularLocation>
        <location evidence="3">Endoplasmic reticulum membrane</location>
        <topology evidence="3">Multi-pass membrane protein</topology>
    </subcellularLocation>
    <subcellularLocation>
        <location evidence="2">Endoplasmic reticulum-Golgi intermediate compartment membrane</location>
        <topology evidence="2">Multi-pass membrane protein</topology>
    </subcellularLocation>
    <subcellularLocation>
        <location evidence="6">Golgi apparatus membrane</location>
        <topology evidence="6">Multi-pass membrane protein</topology>
    </subcellularLocation>
    <subcellularLocation>
        <location evidence="1">Mitochondrion outer membrane</location>
        <topology evidence="1">Multi-pass membrane protein</topology>
    </subcellularLocation>
</comment>
<keyword evidence="16" id="KW-0406">Ion transport</keyword>
<evidence type="ECO:0000256" key="11">
    <source>
        <dbReference type="ARBA" id="ARBA00022741"/>
    </source>
</evidence>
<dbReference type="GO" id="GO:0035438">
    <property type="term" value="F:cyclic-di-GMP binding"/>
    <property type="evidence" value="ECO:0007669"/>
    <property type="project" value="TreeGrafter"/>
</dbReference>
<evidence type="ECO:0000259" key="22">
    <source>
        <dbReference type="Pfam" id="PF15009"/>
    </source>
</evidence>
<dbReference type="GO" id="GO:0000045">
    <property type="term" value="P:autophagosome assembly"/>
    <property type="evidence" value="ECO:0007669"/>
    <property type="project" value="TreeGrafter"/>
</dbReference>
<evidence type="ECO:0000256" key="6">
    <source>
        <dbReference type="ARBA" id="ARBA00004653"/>
    </source>
</evidence>
<evidence type="ECO:0000256" key="2">
    <source>
        <dbReference type="ARBA" id="ARBA00004457"/>
    </source>
</evidence>
<evidence type="ECO:0000256" key="16">
    <source>
        <dbReference type="ARBA" id="ARBA00023065"/>
    </source>
</evidence>
<dbReference type="EMBL" id="JACDTQ010003641">
    <property type="protein sequence ID" value="KAF5913392.1"/>
    <property type="molecule type" value="Genomic_DNA"/>
</dbReference>
<dbReference type="GO" id="GO:0016239">
    <property type="term" value="P:positive regulation of macroautophagy"/>
    <property type="evidence" value="ECO:0007669"/>
    <property type="project" value="TreeGrafter"/>
</dbReference>
<evidence type="ECO:0000256" key="1">
    <source>
        <dbReference type="ARBA" id="ARBA00004374"/>
    </source>
</evidence>
<keyword evidence="14" id="KW-1133">Transmembrane helix</keyword>
<protein>
    <recommendedName>
        <fullName evidence="8">Stimulator of interferon genes protein</fullName>
    </recommendedName>
</protein>
<dbReference type="GO" id="GO:0032481">
    <property type="term" value="P:positive regulation of type I interferon production"/>
    <property type="evidence" value="ECO:0007669"/>
    <property type="project" value="InterPro"/>
</dbReference>
<evidence type="ECO:0000256" key="18">
    <source>
        <dbReference type="ARBA" id="ARBA00023136"/>
    </source>
</evidence>
<evidence type="ECO:0000256" key="3">
    <source>
        <dbReference type="ARBA" id="ARBA00004477"/>
    </source>
</evidence>
<keyword evidence="18" id="KW-0472">Membrane</keyword>
<accession>A0A7J7EC81</accession>
<keyword evidence="15" id="KW-0333">Golgi apparatus</keyword>
<feature type="domain" description="STING ligand-binding" evidence="22">
    <location>
        <begin position="290"/>
        <end position="473"/>
    </location>
</feature>
<feature type="region of interest" description="Disordered" evidence="21">
    <location>
        <begin position="47"/>
        <end position="79"/>
    </location>
</feature>
<comment type="caution">
    <text evidence="24">The sequence shown here is derived from an EMBL/GenBank/DDBJ whole genome shotgun (WGS) entry which is preliminary data.</text>
</comment>
<dbReference type="GO" id="GO:0000139">
    <property type="term" value="C:Golgi membrane"/>
    <property type="evidence" value="ECO:0007669"/>
    <property type="project" value="UniProtKB-SubCell"/>
</dbReference>
<proteinExistence type="inferred from homology"/>
<dbReference type="InterPro" id="IPR038623">
    <property type="entry name" value="STING_C_sf"/>
</dbReference>
<comment type="similarity">
    <text evidence="7">Belongs to the STING family.</text>
</comment>
<evidence type="ECO:0000256" key="14">
    <source>
        <dbReference type="ARBA" id="ARBA00022989"/>
    </source>
</evidence>
<dbReference type="GO" id="GO:0045087">
    <property type="term" value="P:innate immune response"/>
    <property type="evidence" value="ECO:0007669"/>
    <property type="project" value="TreeGrafter"/>
</dbReference>
<dbReference type="Pfam" id="PF15009">
    <property type="entry name" value="STING_LBD"/>
    <property type="match status" value="1"/>
</dbReference>
<comment type="catalytic activity">
    <reaction evidence="20">
        <text>H(+)(in) = H(+)(out)</text>
        <dbReference type="Rhea" id="RHEA:34979"/>
        <dbReference type="ChEBI" id="CHEBI:15378"/>
    </reaction>
</comment>
<evidence type="ECO:0000256" key="5">
    <source>
        <dbReference type="ARBA" id="ARBA00004556"/>
    </source>
</evidence>
<dbReference type="PANTHER" id="PTHR34339">
    <property type="entry name" value="STIMULATOR OF INTERFERON GENES PROTEIN"/>
    <property type="match status" value="1"/>
</dbReference>
<dbReference type="GO" id="GO:0061507">
    <property type="term" value="F:2',3'-cyclic GMP-AMP binding"/>
    <property type="evidence" value="ECO:0007669"/>
    <property type="project" value="TreeGrafter"/>
</dbReference>
<gene>
    <name evidence="24" type="ORF">HPG69_017010</name>
</gene>
<dbReference type="GO" id="GO:0061709">
    <property type="term" value="P:reticulophagy"/>
    <property type="evidence" value="ECO:0007669"/>
    <property type="project" value="TreeGrafter"/>
</dbReference>
<keyword evidence="17" id="KW-0496">Mitochondrion</keyword>
<keyword evidence="25" id="KW-1185">Reference proteome</keyword>
<evidence type="ECO:0000256" key="4">
    <source>
        <dbReference type="ARBA" id="ARBA00004542"/>
    </source>
</evidence>
<dbReference type="Proteomes" id="UP000551758">
    <property type="component" value="Unassembled WGS sequence"/>
</dbReference>
<feature type="compositionally biased region" description="Basic and acidic residues" evidence="21">
    <location>
        <begin position="68"/>
        <end position="79"/>
    </location>
</feature>
<dbReference type="GO" id="GO:0051607">
    <property type="term" value="P:defense response to virus"/>
    <property type="evidence" value="ECO:0007669"/>
    <property type="project" value="TreeGrafter"/>
</dbReference>
<evidence type="ECO:0000256" key="19">
    <source>
        <dbReference type="ARBA" id="ARBA00023303"/>
    </source>
</evidence>
<dbReference type="CDD" id="cd22658">
    <property type="entry name" value="STING_C_metazoan-like"/>
    <property type="match status" value="1"/>
</dbReference>
<evidence type="ECO:0000256" key="12">
    <source>
        <dbReference type="ARBA" id="ARBA00022787"/>
    </source>
</evidence>
<dbReference type="GO" id="GO:0033116">
    <property type="term" value="C:endoplasmic reticulum-Golgi intermediate compartment membrane"/>
    <property type="evidence" value="ECO:0007669"/>
    <property type="project" value="UniProtKB-SubCell"/>
</dbReference>
<evidence type="ECO:0000256" key="9">
    <source>
        <dbReference type="ARBA" id="ARBA00022448"/>
    </source>
</evidence>
<reference evidence="24 25" key="1">
    <citation type="journal article" date="2020" name="Mol. Biol. Evol.">
        <title>Interspecific Gene Flow and the Evolution of Specialization in Black and White Rhinoceros.</title>
        <authorList>
            <person name="Moodley Y."/>
            <person name="Westbury M.V."/>
            <person name="Russo I.M."/>
            <person name="Gopalakrishnan S."/>
            <person name="Rakotoarivelo A."/>
            <person name="Olsen R.A."/>
            <person name="Prost S."/>
            <person name="Tunstall T."/>
            <person name="Ryder O.A."/>
            <person name="Dalen L."/>
            <person name="Bruford M.W."/>
        </authorList>
    </citation>
    <scope>NUCLEOTIDE SEQUENCE [LARGE SCALE GENOMIC DNA]</scope>
    <source>
        <strain evidence="24">SBR-YM</strain>
        <tissue evidence="24">Skin</tissue>
    </source>
</reference>
<dbReference type="InterPro" id="IPR029158">
    <property type="entry name" value="STING"/>
</dbReference>
<dbReference type="AlphaFoldDB" id="A0A7J7EC81"/>
<sequence>TFLSSQTWSLTLQPLDGLPASLAPITPHSSQPGHIFYFLNDVAPQPPAKPQSRFKLRKKSPEQQQAAEGHENRGEQKEAPRRTQCWDIFFLWHTAAPREAALGRWEPLHRTFSPCRLPETTCGLADGPLQPPPIHPAAQGSRGPEGSLGPAGCLLGGPLGSGGAARPHAPMAGAPPSLPAVGTAIEGGLQSGRGAVPHQFQAGVCGWAVTCRYQGSYWRAVRACLGCPIRCGALLLLSCYFYCFLPKTNGLPFTWILALLGLSQALNILLGLQGLAPAEFSAVCEKRNFNVAHGLAWSYYIGYLRLILPGLRARIRIYNELHNNILCSAGSHRLHILFPLDCGVPDDLSVVDPNICFLHELPQQSADRAGIKGRVYTNSVYQLLENGQPAGICVLEYATPLQTLFAMSQDGRAGFSREDRIEQAKLFCQTLGDILADAPESQNNCRLIVYQESAEGSSFSLSQEILRHLRQEEKEVTVGSTGTLVVPSSSMLSRDPELLISGTEQPLPLRSDIF</sequence>
<dbReference type="InterPro" id="IPR055432">
    <property type="entry name" value="STING_LBD"/>
</dbReference>